<dbReference type="EMBL" id="BMGD01000005">
    <property type="protein sequence ID" value="GGB70286.1"/>
    <property type="molecule type" value="Genomic_DNA"/>
</dbReference>
<organism evidence="2 3">
    <name type="scientific">Blastomonas aquatica</name>
    <dbReference type="NCBI Taxonomy" id="1510276"/>
    <lineage>
        <taxon>Bacteria</taxon>
        <taxon>Pseudomonadati</taxon>
        <taxon>Pseudomonadota</taxon>
        <taxon>Alphaproteobacteria</taxon>
        <taxon>Sphingomonadales</taxon>
        <taxon>Sphingomonadaceae</taxon>
        <taxon>Blastomonas</taxon>
    </lineage>
</organism>
<dbReference type="InterPro" id="IPR003594">
    <property type="entry name" value="HATPase_dom"/>
</dbReference>
<reference evidence="3" key="1">
    <citation type="journal article" date="2019" name="Int. J. Syst. Evol. Microbiol.">
        <title>The Global Catalogue of Microorganisms (GCM) 10K type strain sequencing project: providing services to taxonomists for standard genome sequencing and annotation.</title>
        <authorList>
            <consortium name="The Broad Institute Genomics Platform"/>
            <consortium name="The Broad Institute Genome Sequencing Center for Infectious Disease"/>
            <person name="Wu L."/>
            <person name="Ma J."/>
        </authorList>
    </citation>
    <scope>NUCLEOTIDE SEQUENCE [LARGE SCALE GENOMIC DNA]</scope>
    <source>
        <strain evidence="3">CGMCC 1.12851</strain>
    </source>
</reference>
<name>A0ABQ1JNJ1_9SPHN</name>
<evidence type="ECO:0000313" key="2">
    <source>
        <dbReference type="EMBL" id="GGB70286.1"/>
    </source>
</evidence>
<gene>
    <name evidence="2" type="ORF">GCM10010833_26930</name>
</gene>
<dbReference type="Proteomes" id="UP000614261">
    <property type="component" value="Unassembled WGS sequence"/>
</dbReference>
<comment type="caution">
    <text evidence="2">The sequence shown here is derived from an EMBL/GenBank/DDBJ whole genome shotgun (WGS) entry which is preliminary data.</text>
</comment>
<dbReference type="CDD" id="cd16936">
    <property type="entry name" value="HATPase_RsbW-like"/>
    <property type="match status" value="1"/>
</dbReference>
<dbReference type="SUPFAM" id="SSF55874">
    <property type="entry name" value="ATPase domain of HSP90 chaperone/DNA topoisomerase II/histidine kinase"/>
    <property type="match status" value="1"/>
</dbReference>
<dbReference type="Pfam" id="PF13581">
    <property type="entry name" value="HATPase_c_2"/>
    <property type="match status" value="1"/>
</dbReference>
<dbReference type="Gene3D" id="3.30.565.10">
    <property type="entry name" value="Histidine kinase-like ATPase, C-terminal domain"/>
    <property type="match status" value="1"/>
</dbReference>
<sequence length="90" mass="9633">MEEAVTNIYDHAASAPGFTGSLLLSIDAGSVRVTLTDSGAPFDPREADDIEMPNLERGGGVGLALIRTWADSVDYRSEAGLNRLELKLRV</sequence>
<evidence type="ECO:0000259" key="1">
    <source>
        <dbReference type="Pfam" id="PF13581"/>
    </source>
</evidence>
<feature type="domain" description="Histidine kinase/HSP90-like ATPase" evidence="1">
    <location>
        <begin position="2"/>
        <end position="86"/>
    </location>
</feature>
<evidence type="ECO:0000313" key="3">
    <source>
        <dbReference type="Proteomes" id="UP000614261"/>
    </source>
</evidence>
<accession>A0ABQ1JNJ1</accession>
<dbReference type="InterPro" id="IPR036890">
    <property type="entry name" value="HATPase_C_sf"/>
</dbReference>
<protein>
    <recommendedName>
        <fullName evidence="1">Histidine kinase/HSP90-like ATPase domain-containing protein</fullName>
    </recommendedName>
</protein>
<keyword evidence="3" id="KW-1185">Reference proteome</keyword>
<proteinExistence type="predicted"/>